<sequence>MIQMNEIIHDLSNILQNKDVSHKIAQEFIMHSFIAGVCFERLPQKSREIFRETLTIISSFKNLFESKMMVEKDLWAIYEKVANQNKEVLIDQYKINKLYYQIIFQQEISRDTQEFYTSRPKQQEMIKEQQQFQVIILGFSAKYVWKSVPKNK</sequence>
<comment type="caution">
    <text evidence="1">The sequence shown here is derived from an EMBL/GenBank/DDBJ whole genome shotgun (WGS) entry which is preliminary data.</text>
</comment>
<dbReference type="Proteomes" id="UP000785679">
    <property type="component" value="Unassembled WGS sequence"/>
</dbReference>
<dbReference type="EMBL" id="RRYP01016604">
    <property type="protein sequence ID" value="TNV74834.1"/>
    <property type="molecule type" value="Genomic_DNA"/>
</dbReference>
<proteinExistence type="predicted"/>
<name>A0A8J8NHJ8_HALGN</name>
<evidence type="ECO:0000313" key="1">
    <source>
        <dbReference type="EMBL" id="TNV74834.1"/>
    </source>
</evidence>
<gene>
    <name evidence="1" type="ORF">FGO68_gene12981</name>
</gene>
<dbReference type="AlphaFoldDB" id="A0A8J8NHJ8"/>
<accession>A0A8J8NHJ8</accession>
<keyword evidence="2" id="KW-1185">Reference proteome</keyword>
<protein>
    <submittedName>
        <fullName evidence="1">Uncharacterized protein</fullName>
    </submittedName>
</protein>
<reference evidence="1" key="1">
    <citation type="submission" date="2019-06" db="EMBL/GenBank/DDBJ databases">
        <authorList>
            <person name="Zheng W."/>
        </authorList>
    </citation>
    <scope>NUCLEOTIDE SEQUENCE</scope>
    <source>
        <strain evidence="1">QDHG01</strain>
    </source>
</reference>
<evidence type="ECO:0000313" key="2">
    <source>
        <dbReference type="Proteomes" id="UP000785679"/>
    </source>
</evidence>
<organism evidence="1 2">
    <name type="scientific">Halteria grandinella</name>
    <dbReference type="NCBI Taxonomy" id="5974"/>
    <lineage>
        <taxon>Eukaryota</taxon>
        <taxon>Sar</taxon>
        <taxon>Alveolata</taxon>
        <taxon>Ciliophora</taxon>
        <taxon>Intramacronucleata</taxon>
        <taxon>Spirotrichea</taxon>
        <taxon>Stichotrichia</taxon>
        <taxon>Sporadotrichida</taxon>
        <taxon>Halteriidae</taxon>
        <taxon>Halteria</taxon>
    </lineage>
</organism>